<dbReference type="EMBL" id="EQ974145">
    <property type="protein sequence ID" value="EEF32791.1"/>
    <property type="molecule type" value="Genomic_DNA"/>
</dbReference>
<accession>B9SUD0</accession>
<keyword evidence="3" id="KW-1185">Reference proteome</keyword>
<name>B9SUD0_RICCO</name>
<evidence type="ECO:0000313" key="3">
    <source>
        <dbReference type="Proteomes" id="UP000008311"/>
    </source>
</evidence>
<dbReference type="OMA" id="NHANGPR"/>
<dbReference type="AlphaFoldDB" id="B9SUD0"/>
<dbReference type="InParanoid" id="B9SUD0"/>
<dbReference type="eggNOG" id="ENOG502SXWE">
    <property type="taxonomic scope" value="Eukaryota"/>
</dbReference>
<gene>
    <name evidence="2" type="ORF">RCOM_0722110</name>
</gene>
<dbReference type="Proteomes" id="UP000008311">
    <property type="component" value="Unassembled WGS sequence"/>
</dbReference>
<proteinExistence type="predicted"/>
<reference evidence="3" key="1">
    <citation type="journal article" date="2010" name="Nat. Biotechnol.">
        <title>Draft genome sequence of the oilseed species Ricinus communis.</title>
        <authorList>
            <person name="Chan A.P."/>
            <person name="Crabtree J."/>
            <person name="Zhao Q."/>
            <person name="Lorenzi H."/>
            <person name="Orvis J."/>
            <person name="Puiu D."/>
            <person name="Melake-Berhan A."/>
            <person name="Jones K.M."/>
            <person name="Redman J."/>
            <person name="Chen G."/>
            <person name="Cahoon E.B."/>
            <person name="Gedil M."/>
            <person name="Stanke M."/>
            <person name="Haas B.J."/>
            <person name="Wortman J.R."/>
            <person name="Fraser-Liggett C.M."/>
            <person name="Ravel J."/>
            <person name="Rabinowicz P.D."/>
        </authorList>
    </citation>
    <scope>NUCLEOTIDE SEQUENCE [LARGE SCALE GENOMIC DNA]</scope>
    <source>
        <strain evidence="3">cv. Hale</strain>
    </source>
</reference>
<evidence type="ECO:0000313" key="2">
    <source>
        <dbReference type="EMBL" id="EEF32791.1"/>
    </source>
</evidence>
<protein>
    <submittedName>
        <fullName evidence="2">Uncharacterized protein</fullName>
    </submittedName>
</protein>
<evidence type="ECO:0000256" key="1">
    <source>
        <dbReference type="SAM" id="MobiDB-lite"/>
    </source>
</evidence>
<organism evidence="2 3">
    <name type="scientific">Ricinus communis</name>
    <name type="common">Castor bean</name>
    <dbReference type="NCBI Taxonomy" id="3988"/>
    <lineage>
        <taxon>Eukaryota</taxon>
        <taxon>Viridiplantae</taxon>
        <taxon>Streptophyta</taxon>
        <taxon>Embryophyta</taxon>
        <taxon>Tracheophyta</taxon>
        <taxon>Spermatophyta</taxon>
        <taxon>Magnoliopsida</taxon>
        <taxon>eudicotyledons</taxon>
        <taxon>Gunneridae</taxon>
        <taxon>Pentapetalae</taxon>
        <taxon>rosids</taxon>
        <taxon>fabids</taxon>
        <taxon>Malpighiales</taxon>
        <taxon>Euphorbiaceae</taxon>
        <taxon>Acalyphoideae</taxon>
        <taxon>Acalypheae</taxon>
        <taxon>Ricinus</taxon>
    </lineage>
</organism>
<dbReference type="OrthoDB" id="1671024at2759"/>
<feature type="region of interest" description="Disordered" evidence="1">
    <location>
        <begin position="1"/>
        <end position="22"/>
    </location>
</feature>
<sequence length="160" mass="18037">MGAKVSKNLDSRQNPEIIYSMDEKPKEGSSIIELLKPGCFKAKKTKTNRKRTLEDWLLASPSMKPDCITVGELHVSKQFSKRVHPSSSIEAHKVVLSKAGESFSLERLVILDREADLDCINFSSMDVSSAIKRSKSNETKKRVSFKLPEEADIIIFYSPY</sequence>